<evidence type="ECO:0000313" key="1">
    <source>
        <dbReference type="EMBL" id="QBF75109.1"/>
    </source>
</evidence>
<dbReference type="OrthoDB" id="9554167at2"/>
<dbReference type="Proteomes" id="UP000289664">
    <property type="component" value="Chromosome"/>
</dbReference>
<protein>
    <submittedName>
        <fullName evidence="1">Uncharacterized protein</fullName>
    </submittedName>
</protein>
<accession>B0NH87</accession>
<dbReference type="KEGG" id="csci:HDCHBGLK_02518"/>
<keyword evidence="2" id="KW-1185">Reference proteome</keyword>
<dbReference type="AlphaFoldDB" id="B0NH87"/>
<gene>
    <name evidence="1" type="ORF">HDCHBGLK_02518</name>
</gene>
<dbReference type="GeneID" id="62696715"/>
<reference evidence="1 2" key="1">
    <citation type="journal article" date="2019" name="Appl. Environ. Microbiol.">
        <title>Clostridium scindens ATCC 35704: integration of nutritional requirements, the complete genome sequence, and global transcriptional responses to bile acids.</title>
        <authorList>
            <person name="Devendran S."/>
            <person name="Shrestha R."/>
            <person name="Alves J.M.P."/>
            <person name="Wolf P.G."/>
            <person name="Ly L."/>
            <person name="Hernandez A.G."/>
            <person name="Mendez-Garcia C."/>
            <person name="Inboden A."/>
            <person name="Wiley J."/>
            <person name="Paul O."/>
            <person name="Allen A."/>
            <person name="Springer E."/>
            <person name="Wright C.L."/>
            <person name="Fields C.J."/>
            <person name="Daniel S.L."/>
            <person name="Ridlon J.M."/>
        </authorList>
    </citation>
    <scope>NUCLEOTIDE SEQUENCE [LARGE SCALE GENOMIC DNA]</scope>
    <source>
        <strain evidence="1 2">ATCC 35704</strain>
    </source>
</reference>
<dbReference type="eggNOG" id="ENOG50331AK">
    <property type="taxonomic scope" value="Bacteria"/>
</dbReference>
<dbReference type="EMBL" id="CP036170">
    <property type="protein sequence ID" value="QBF75109.1"/>
    <property type="molecule type" value="Genomic_DNA"/>
</dbReference>
<name>B0NH87_CLOS5</name>
<evidence type="ECO:0000313" key="2">
    <source>
        <dbReference type="Proteomes" id="UP000289664"/>
    </source>
</evidence>
<dbReference type="HOGENOM" id="CLU_081816_0_0_9"/>
<organism evidence="1 2">
    <name type="scientific">Clostridium scindens (strain ATCC 35704 / DSM 5676 / VPI 13733 / 19)</name>
    <dbReference type="NCBI Taxonomy" id="411468"/>
    <lineage>
        <taxon>Bacteria</taxon>
        <taxon>Bacillati</taxon>
        <taxon>Bacillota</taxon>
        <taxon>Clostridia</taxon>
        <taxon>Lachnospirales</taxon>
        <taxon>Lachnospiraceae</taxon>
    </lineage>
</organism>
<sequence>MQQLEPELKVALFDGNGKVLFSQSYLDYERGHRDLKIILPVYGRRLGEILIDETGSICFEDNKWKLAEIITLDPNIAAMNLLGKIAEAVIVRECAESIDTNKEFFQRARRTGTQMRTAARFHAVGTGLNSTKNRFPQRYNPSDPQRDIIWLDDDNIPALMYGASNRGAGIEAGLQIKVSTDGMRYILNDLLSRRYEVPLVYFPLYNDFERIVDALARKTVNDPITDEIRPINIGEDFIDVRALDYGVFDEVKSYLPLVLALINDEISPRDLVYEATHNPLLQNAVVSSVLQESPNTEPIIIH</sequence>
<proteinExistence type="predicted"/>
<dbReference type="RefSeq" id="WP_004607689.1">
    <property type="nucleotide sequence ID" value="NZ_CP036170.1"/>
</dbReference>